<feature type="compositionally biased region" description="Polar residues" evidence="1">
    <location>
        <begin position="36"/>
        <end position="46"/>
    </location>
</feature>
<protein>
    <submittedName>
        <fullName evidence="2">Uncharacterized protein</fullName>
    </submittedName>
</protein>
<organism evidence="2 3">
    <name type="scientific">Botrytis hyacinthi</name>
    <dbReference type="NCBI Taxonomy" id="278943"/>
    <lineage>
        <taxon>Eukaryota</taxon>
        <taxon>Fungi</taxon>
        <taxon>Dikarya</taxon>
        <taxon>Ascomycota</taxon>
        <taxon>Pezizomycotina</taxon>
        <taxon>Leotiomycetes</taxon>
        <taxon>Helotiales</taxon>
        <taxon>Sclerotiniaceae</taxon>
        <taxon>Botrytis</taxon>
    </lineage>
</organism>
<feature type="region of interest" description="Disordered" evidence="1">
    <location>
        <begin position="84"/>
        <end position="118"/>
    </location>
</feature>
<evidence type="ECO:0000313" key="3">
    <source>
        <dbReference type="Proteomes" id="UP000297814"/>
    </source>
</evidence>
<proteinExistence type="predicted"/>
<dbReference type="Proteomes" id="UP000297814">
    <property type="component" value="Unassembled WGS sequence"/>
</dbReference>
<feature type="compositionally biased region" description="Polar residues" evidence="1">
    <location>
        <begin position="108"/>
        <end position="118"/>
    </location>
</feature>
<feature type="compositionally biased region" description="Basic and acidic residues" evidence="1">
    <location>
        <begin position="20"/>
        <end position="29"/>
    </location>
</feature>
<accession>A0A4Z1H310</accession>
<reference evidence="2 3" key="1">
    <citation type="submission" date="2017-12" db="EMBL/GenBank/DDBJ databases">
        <title>Comparative genomics of Botrytis spp.</title>
        <authorList>
            <person name="Valero-Jimenez C.A."/>
            <person name="Tapia P."/>
            <person name="Veloso J."/>
            <person name="Silva-Moreno E."/>
            <person name="Staats M."/>
            <person name="Valdes J.H."/>
            <person name="Van Kan J.A.L."/>
        </authorList>
    </citation>
    <scope>NUCLEOTIDE SEQUENCE [LARGE SCALE GENOMIC DNA]</scope>
    <source>
        <strain evidence="2 3">Bh0001</strain>
    </source>
</reference>
<comment type="caution">
    <text evidence="2">The sequence shown here is derived from an EMBL/GenBank/DDBJ whole genome shotgun (WGS) entry which is preliminary data.</text>
</comment>
<gene>
    <name evidence="2" type="ORF">BHYA_0002g01130</name>
</gene>
<dbReference type="AlphaFoldDB" id="A0A4Z1H310"/>
<evidence type="ECO:0000256" key="1">
    <source>
        <dbReference type="SAM" id="MobiDB-lite"/>
    </source>
</evidence>
<evidence type="ECO:0000313" key="2">
    <source>
        <dbReference type="EMBL" id="TGO43308.1"/>
    </source>
</evidence>
<dbReference type="EMBL" id="PQXK01000002">
    <property type="protein sequence ID" value="TGO43308.1"/>
    <property type="molecule type" value="Genomic_DNA"/>
</dbReference>
<feature type="compositionally biased region" description="Basic and acidic residues" evidence="1">
    <location>
        <begin position="1"/>
        <end position="11"/>
    </location>
</feature>
<sequence>MIMIMSERDKATVSSQAKNFTKDSMKKADGPPIGSTRKSVQTSTSRRGALDSKHTTIVDKVQNSTRNDITMEINLVEKMKMDLDFGSMRIGPPSSDGDSGEQKKPETSHFNSKESNSG</sequence>
<feature type="region of interest" description="Disordered" evidence="1">
    <location>
        <begin position="1"/>
        <end position="56"/>
    </location>
</feature>
<name>A0A4Z1H310_9HELO</name>
<keyword evidence="3" id="KW-1185">Reference proteome</keyword>